<dbReference type="InterPro" id="IPR037058">
    <property type="entry name" value="Falgellar_hook_FlgE_sf"/>
</dbReference>
<evidence type="ECO:0000313" key="8">
    <source>
        <dbReference type="EMBL" id="MEY2251494.1"/>
    </source>
</evidence>
<keyword evidence="8" id="KW-0966">Cell projection</keyword>
<dbReference type="Gene3D" id="2.60.98.20">
    <property type="entry name" value="Flagellar hook protein FlgE"/>
    <property type="match status" value="1"/>
</dbReference>
<evidence type="ECO:0000256" key="4">
    <source>
        <dbReference type="RuleBase" id="RU362116"/>
    </source>
</evidence>
<dbReference type="InterPro" id="IPR037925">
    <property type="entry name" value="FlgE/F/G-like"/>
</dbReference>
<dbReference type="InterPro" id="IPR010930">
    <property type="entry name" value="Flg_bb/hook_C_dom"/>
</dbReference>
<comment type="subcellular location">
    <subcellularLocation>
        <location evidence="1 4">Bacterial flagellum basal body</location>
    </subcellularLocation>
</comment>
<dbReference type="NCBIfam" id="TIGR03506">
    <property type="entry name" value="FlgEFG_subfam"/>
    <property type="match status" value="1"/>
</dbReference>
<dbReference type="EMBL" id="JBGBDC010000004">
    <property type="protein sequence ID" value="MEY2251494.1"/>
    <property type="molecule type" value="Genomic_DNA"/>
</dbReference>
<sequence>MLDSIYVGMSGLSSFSRGLRVIANNTTNLNTPGFKSSSLRFSDAFYAQTNYSGKRSSQLGYGVNTSTTRLSFKPGELRQTGNPLDLALNGEGMFTLKGQDGKITYTRAGQFEFNSDGVLVNPDTGAKVMGVDKNGAMTEISIANLNTHAGKASSVIKLSGNLSSTSTEQTITGLRVVDSAGGEHLLSVKLTTSAATPGTWTAQLLDGTTVVGSAELVFQAGVPTPATSKLNFTYTPAGLAAMPLTLDFSSDVTSYAAGTLSTLAFSSQDGYPPAELSSATFDNTGTLVLTYANGQTVKGARLALGRFDSPDAVGSVGDNQFEALDGSAWHSGVAGGAFGSVRSGYVELSNVDLSQEFSDLVVMQRGYQASSQVISTANEMLQELFSMKSR</sequence>
<dbReference type="SUPFAM" id="SSF117143">
    <property type="entry name" value="Flagellar hook protein flgE"/>
    <property type="match status" value="1"/>
</dbReference>
<reference evidence="8 9" key="1">
    <citation type="journal article" date="2016" name="Int. J. Syst. Evol. Microbiol.">
        <title>Description of Comamonas sediminis sp. nov., isolated from lagoon sediments.</title>
        <authorList>
            <person name="Subhash Y."/>
            <person name="Bang J.J."/>
            <person name="You T.H."/>
            <person name="Lee S.S."/>
        </authorList>
    </citation>
    <scope>NUCLEOTIDE SEQUENCE [LARGE SCALE GENOMIC DNA]</scope>
    <source>
        <strain evidence="8 9">JCM 31169</strain>
    </source>
</reference>
<dbReference type="Pfam" id="PF22692">
    <property type="entry name" value="LlgE_F_G_D1"/>
    <property type="match status" value="1"/>
</dbReference>
<keyword evidence="8" id="KW-0969">Cilium</keyword>
<accession>A0ABV4B246</accession>
<dbReference type="PANTHER" id="PTHR30435">
    <property type="entry name" value="FLAGELLAR PROTEIN"/>
    <property type="match status" value="1"/>
</dbReference>
<proteinExistence type="inferred from homology"/>
<name>A0ABV4B246_9BURK</name>
<evidence type="ECO:0000259" key="6">
    <source>
        <dbReference type="Pfam" id="PF06429"/>
    </source>
</evidence>
<dbReference type="Pfam" id="PF06429">
    <property type="entry name" value="Flg_bbr_C"/>
    <property type="match status" value="1"/>
</dbReference>
<comment type="caution">
    <text evidence="8">The sequence shown here is derived from an EMBL/GenBank/DDBJ whole genome shotgun (WGS) entry which is preliminary data.</text>
</comment>
<dbReference type="PANTHER" id="PTHR30435:SF19">
    <property type="entry name" value="FLAGELLAR BASAL-BODY ROD PROTEIN FLGG"/>
    <property type="match status" value="1"/>
</dbReference>
<dbReference type="Pfam" id="PF00460">
    <property type="entry name" value="Flg_bb_rod"/>
    <property type="match status" value="1"/>
</dbReference>
<evidence type="ECO:0000313" key="9">
    <source>
        <dbReference type="Proteomes" id="UP001562178"/>
    </source>
</evidence>
<feature type="domain" description="Flagellar basal-body/hook protein C-terminal" evidence="6">
    <location>
        <begin position="342"/>
        <end position="385"/>
    </location>
</feature>
<dbReference type="InterPro" id="IPR001444">
    <property type="entry name" value="Flag_bb_rod_N"/>
</dbReference>
<gene>
    <name evidence="8" type="ORF">AB7A72_10805</name>
</gene>
<comment type="similarity">
    <text evidence="2 4">Belongs to the flagella basal body rod proteins family.</text>
</comment>
<dbReference type="InterPro" id="IPR020013">
    <property type="entry name" value="Flagellar_FlgE/F/G"/>
</dbReference>
<evidence type="ECO:0000256" key="3">
    <source>
        <dbReference type="ARBA" id="ARBA00023143"/>
    </source>
</evidence>
<feature type="domain" description="Flagellar basal body rod protein N-terminal" evidence="5">
    <location>
        <begin position="5"/>
        <end position="35"/>
    </location>
</feature>
<protein>
    <submittedName>
        <fullName evidence="8">Flagellar hook protein FlgE</fullName>
    </submittedName>
</protein>
<evidence type="ECO:0000256" key="1">
    <source>
        <dbReference type="ARBA" id="ARBA00004117"/>
    </source>
</evidence>
<feature type="domain" description="Flagellar hook protein FlgE/F/G-like D1" evidence="7">
    <location>
        <begin position="87"/>
        <end position="144"/>
    </location>
</feature>
<keyword evidence="3 4" id="KW-0975">Bacterial flagellum</keyword>
<dbReference type="RefSeq" id="WP_369459936.1">
    <property type="nucleotide sequence ID" value="NZ_JBGBDC010000004.1"/>
</dbReference>
<dbReference type="Proteomes" id="UP001562178">
    <property type="component" value="Unassembled WGS sequence"/>
</dbReference>
<organism evidence="8 9">
    <name type="scientific">Comamonas sediminis</name>
    <dbReference type="NCBI Taxonomy" id="1783360"/>
    <lineage>
        <taxon>Bacteria</taxon>
        <taxon>Pseudomonadati</taxon>
        <taxon>Pseudomonadota</taxon>
        <taxon>Betaproteobacteria</taxon>
        <taxon>Burkholderiales</taxon>
        <taxon>Comamonadaceae</taxon>
        <taxon>Comamonas</taxon>
    </lineage>
</organism>
<evidence type="ECO:0000259" key="5">
    <source>
        <dbReference type="Pfam" id="PF00460"/>
    </source>
</evidence>
<dbReference type="InterPro" id="IPR053967">
    <property type="entry name" value="LlgE_F_G-like_D1"/>
</dbReference>
<keyword evidence="9" id="KW-1185">Reference proteome</keyword>
<keyword evidence="8" id="KW-0282">Flagellum</keyword>
<evidence type="ECO:0000259" key="7">
    <source>
        <dbReference type="Pfam" id="PF22692"/>
    </source>
</evidence>
<evidence type="ECO:0000256" key="2">
    <source>
        <dbReference type="ARBA" id="ARBA00009677"/>
    </source>
</evidence>